<dbReference type="PANTHER" id="PTHR19855">
    <property type="entry name" value="WD40 REPEAT PROTEIN 12, 37"/>
    <property type="match status" value="1"/>
</dbReference>
<dbReference type="PANTHER" id="PTHR19855:SF11">
    <property type="entry name" value="RIBOSOME BIOGENESIS PROTEIN WDR12"/>
    <property type="match status" value="1"/>
</dbReference>
<feature type="repeat" description="WD" evidence="3">
    <location>
        <begin position="116"/>
        <end position="151"/>
    </location>
</feature>
<name>A7AMV3_BABBO</name>
<keyword evidence="1 3" id="KW-0853">WD repeat</keyword>
<dbReference type="PROSITE" id="PS00678">
    <property type="entry name" value="WD_REPEATS_1"/>
    <property type="match status" value="1"/>
</dbReference>
<comment type="caution">
    <text evidence="4">The sequence shown here is derived from an EMBL/GenBank/DDBJ whole genome shotgun (WGS) entry which is preliminary data.</text>
</comment>
<proteinExistence type="predicted"/>
<dbReference type="InterPro" id="IPR015943">
    <property type="entry name" value="WD40/YVTN_repeat-like_dom_sf"/>
</dbReference>
<sequence>MEYVGYFPSQGVSARQSPIIMVELVSSNQKRSHRNCATSVGVYGSSVVTGGKDSCVLLYDCTLGHIRNSGRYEISAVSAVRTNVLSVDIVGERVICGTSSGQLHILDTRGNGSNRILAHVGQVSCVKWLEATRNIVCSTSLDGKAKVWDIRHTSIALHELIGHTSGVNSCDSLPNTSSQDEFSMGFTDYLERLLTVGSDRTARLWNLNSGTHLVFKIPPTLSQNAESCCIICSKPHYIFATGLDTEYLLIFSLKLNKHIGQFSLGGTNVWINCIRLCGPYLLVGTNTGKLLFIRYTFHDNYSNCTLEIACSFDYQGSVNDIRFEQDKDSLCVYLALGTEVRLGRWGECQLAMDAKPHNLINQSVFKI</sequence>
<dbReference type="STRING" id="5865.A7AMV3"/>
<dbReference type="InterPro" id="IPR019775">
    <property type="entry name" value="WD40_repeat_CS"/>
</dbReference>
<evidence type="ECO:0000313" key="4">
    <source>
        <dbReference type="EMBL" id="EDO07887.1"/>
    </source>
</evidence>
<dbReference type="PROSITE" id="PS50082">
    <property type="entry name" value="WD_REPEATS_2"/>
    <property type="match status" value="1"/>
</dbReference>
<dbReference type="Pfam" id="PF00400">
    <property type="entry name" value="WD40"/>
    <property type="match status" value="2"/>
</dbReference>
<keyword evidence="5" id="KW-1185">Reference proteome</keyword>
<reference evidence="4 5" key="1">
    <citation type="journal article" date="2007" name="PLoS Pathog.">
        <title>Genome sequence of Babesia bovis and comparative analysis of apicomplexan hemoprotozoa.</title>
        <authorList>
            <person name="Brayton K.A."/>
            <person name="Lau A.O.T."/>
            <person name="Herndon D.R."/>
            <person name="Hannick L."/>
            <person name="Kappmeyer L.S."/>
            <person name="Berens S.J."/>
            <person name="Bidwell S.L."/>
            <person name="Brown W.C."/>
            <person name="Crabtree J."/>
            <person name="Fadrosh D."/>
            <person name="Feldblum T."/>
            <person name="Forberger H.A."/>
            <person name="Haas B.J."/>
            <person name="Howell J.M."/>
            <person name="Khouri H."/>
            <person name="Koo H."/>
            <person name="Mann D.J."/>
            <person name="Norimine J."/>
            <person name="Paulsen I.T."/>
            <person name="Radune D."/>
            <person name="Ren Q."/>
            <person name="Smith R.K. Jr."/>
            <person name="Suarez C.E."/>
            <person name="White O."/>
            <person name="Wortman J.R."/>
            <person name="Knowles D.P. Jr."/>
            <person name="McElwain T.F."/>
            <person name="Nene V.M."/>
        </authorList>
    </citation>
    <scope>NUCLEOTIDE SEQUENCE [LARGE SCALE GENOMIC DNA]</scope>
    <source>
        <strain evidence="4">T2Bo</strain>
    </source>
</reference>
<dbReference type="OMA" id="KRSHRNC"/>
<dbReference type="Proteomes" id="UP000002173">
    <property type="component" value="Chromosome 3"/>
</dbReference>
<dbReference type="KEGG" id="bbo:BBOV_III003230"/>
<evidence type="ECO:0000256" key="1">
    <source>
        <dbReference type="ARBA" id="ARBA00022574"/>
    </source>
</evidence>
<dbReference type="SUPFAM" id="SSF50978">
    <property type="entry name" value="WD40 repeat-like"/>
    <property type="match status" value="1"/>
</dbReference>
<evidence type="ECO:0000256" key="3">
    <source>
        <dbReference type="PROSITE-ProRule" id="PRU00221"/>
    </source>
</evidence>
<dbReference type="Gene3D" id="2.130.10.10">
    <property type="entry name" value="YVTN repeat-like/Quinoprotein amine dehydrogenase"/>
    <property type="match status" value="2"/>
</dbReference>
<dbReference type="VEuPathDB" id="PiroplasmaDB:BBOV_III003230"/>
<gene>
    <name evidence="4" type="ORF">BBOV_III003230</name>
</gene>
<evidence type="ECO:0000256" key="2">
    <source>
        <dbReference type="ARBA" id="ARBA00022737"/>
    </source>
</evidence>
<keyword evidence="2" id="KW-0677">Repeat</keyword>
<protein>
    <submittedName>
        <fullName evidence="4">WD domain, G-beta repeat domain containing protein</fullName>
    </submittedName>
</protein>
<dbReference type="InterPro" id="IPR001680">
    <property type="entry name" value="WD40_rpt"/>
</dbReference>
<evidence type="ECO:0000313" key="5">
    <source>
        <dbReference type="Proteomes" id="UP000002173"/>
    </source>
</evidence>
<dbReference type="InterPro" id="IPR036322">
    <property type="entry name" value="WD40_repeat_dom_sf"/>
</dbReference>
<dbReference type="SMART" id="SM00320">
    <property type="entry name" value="WD40"/>
    <property type="match status" value="3"/>
</dbReference>
<organism evidence="4 5">
    <name type="scientific">Babesia bovis</name>
    <dbReference type="NCBI Taxonomy" id="5865"/>
    <lineage>
        <taxon>Eukaryota</taxon>
        <taxon>Sar</taxon>
        <taxon>Alveolata</taxon>
        <taxon>Apicomplexa</taxon>
        <taxon>Aconoidasida</taxon>
        <taxon>Piroplasmida</taxon>
        <taxon>Babesiidae</taxon>
        <taxon>Babesia</taxon>
    </lineage>
</organism>
<accession>A7AMV3</accession>
<dbReference type="EMBL" id="AAXT01000001">
    <property type="protein sequence ID" value="EDO07887.1"/>
    <property type="molecule type" value="Genomic_DNA"/>
</dbReference>
<dbReference type="GeneID" id="5479703"/>
<dbReference type="AlphaFoldDB" id="A7AMV3"/>
<dbReference type="eggNOG" id="KOG0299">
    <property type="taxonomic scope" value="Eukaryota"/>
</dbReference>
<dbReference type="InParanoid" id="A7AMV3"/>